<reference evidence="2" key="1">
    <citation type="journal article" date="2019" name="bioRxiv">
        <title>The Genome of the Zebra Mussel, Dreissena polymorpha: A Resource for Invasive Species Research.</title>
        <authorList>
            <person name="McCartney M.A."/>
            <person name="Auch B."/>
            <person name="Kono T."/>
            <person name="Mallez S."/>
            <person name="Zhang Y."/>
            <person name="Obille A."/>
            <person name="Becker A."/>
            <person name="Abrahante J.E."/>
            <person name="Garbe J."/>
            <person name="Badalamenti J.P."/>
            <person name="Herman A."/>
            <person name="Mangelson H."/>
            <person name="Liachko I."/>
            <person name="Sullivan S."/>
            <person name="Sone E.D."/>
            <person name="Koren S."/>
            <person name="Silverstein K.A.T."/>
            <person name="Beckman K.B."/>
            <person name="Gohl D.M."/>
        </authorList>
    </citation>
    <scope>NUCLEOTIDE SEQUENCE</scope>
    <source>
        <strain evidence="2">Duluth1</strain>
        <tissue evidence="2">Whole animal</tissue>
    </source>
</reference>
<dbReference type="EMBL" id="JAIWYP010000005">
    <property type="protein sequence ID" value="KAH3819653.1"/>
    <property type="molecule type" value="Genomic_DNA"/>
</dbReference>
<proteinExistence type="predicted"/>
<accession>A0A9D4GMN4</accession>
<sequence length="84" mass="9011">MAAVNGHTNGVSAHPNGLTNVENGASPRGIQIRTKMGGLGPDGFPRLPPINKPNTPLREDPYANSKLMTFRLANHKQALLMKVL</sequence>
<evidence type="ECO:0000256" key="1">
    <source>
        <dbReference type="SAM" id="MobiDB-lite"/>
    </source>
</evidence>
<feature type="region of interest" description="Disordered" evidence="1">
    <location>
        <begin position="1"/>
        <end position="61"/>
    </location>
</feature>
<gene>
    <name evidence="2" type="ORF">DPMN_121394</name>
</gene>
<comment type="caution">
    <text evidence="2">The sequence shown here is derived from an EMBL/GenBank/DDBJ whole genome shotgun (WGS) entry which is preliminary data.</text>
</comment>
<dbReference type="Proteomes" id="UP000828390">
    <property type="component" value="Unassembled WGS sequence"/>
</dbReference>
<name>A0A9D4GMN4_DREPO</name>
<keyword evidence="3" id="KW-1185">Reference proteome</keyword>
<evidence type="ECO:0000313" key="2">
    <source>
        <dbReference type="EMBL" id="KAH3819653.1"/>
    </source>
</evidence>
<organism evidence="2 3">
    <name type="scientific">Dreissena polymorpha</name>
    <name type="common">Zebra mussel</name>
    <name type="synonym">Mytilus polymorpha</name>
    <dbReference type="NCBI Taxonomy" id="45954"/>
    <lineage>
        <taxon>Eukaryota</taxon>
        <taxon>Metazoa</taxon>
        <taxon>Spiralia</taxon>
        <taxon>Lophotrochozoa</taxon>
        <taxon>Mollusca</taxon>
        <taxon>Bivalvia</taxon>
        <taxon>Autobranchia</taxon>
        <taxon>Heteroconchia</taxon>
        <taxon>Euheterodonta</taxon>
        <taxon>Imparidentia</taxon>
        <taxon>Neoheterodontei</taxon>
        <taxon>Myida</taxon>
        <taxon>Dreissenoidea</taxon>
        <taxon>Dreissenidae</taxon>
        <taxon>Dreissena</taxon>
    </lineage>
</organism>
<dbReference type="AlphaFoldDB" id="A0A9D4GMN4"/>
<evidence type="ECO:0000313" key="3">
    <source>
        <dbReference type="Proteomes" id="UP000828390"/>
    </source>
</evidence>
<feature type="compositionally biased region" description="Polar residues" evidence="1">
    <location>
        <begin position="1"/>
        <end position="23"/>
    </location>
</feature>
<reference evidence="2" key="2">
    <citation type="submission" date="2020-11" db="EMBL/GenBank/DDBJ databases">
        <authorList>
            <person name="McCartney M.A."/>
            <person name="Auch B."/>
            <person name="Kono T."/>
            <person name="Mallez S."/>
            <person name="Becker A."/>
            <person name="Gohl D.M."/>
            <person name="Silverstein K.A.T."/>
            <person name="Koren S."/>
            <person name="Bechman K.B."/>
            <person name="Herman A."/>
            <person name="Abrahante J.E."/>
            <person name="Garbe J."/>
        </authorList>
    </citation>
    <scope>NUCLEOTIDE SEQUENCE</scope>
    <source>
        <strain evidence="2">Duluth1</strain>
        <tissue evidence="2">Whole animal</tissue>
    </source>
</reference>
<protein>
    <submittedName>
        <fullName evidence="2">Uncharacterized protein</fullName>
    </submittedName>
</protein>